<sequence length="156" mass="16935">MSNPTTITSEPGVPFVETIREFDAPVDAVYRAHVEPELLAKWLGPRRDAVKGIEYDTRVGGRWSFGAASSDGYEFTFSGVFHTVEPQKLLIMTFEFSGAPGQVGIGATTFEDLGGRTRISIHDVYPSVEARDMAVASGMDSGVIEGYERLDDLLAG</sequence>
<evidence type="ECO:0000313" key="3">
    <source>
        <dbReference type="EMBL" id="MBO1268346.1"/>
    </source>
</evidence>
<keyword evidence="4" id="KW-1185">Reference proteome</keyword>
<proteinExistence type="inferred from homology"/>
<name>A0A939HIA7_9MICC</name>
<dbReference type="Gene3D" id="3.30.530.20">
    <property type="match status" value="1"/>
</dbReference>
<organism evidence="3 4">
    <name type="scientific">Arthrobacter cavernae</name>
    <dbReference type="NCBI Taxonomy" id="2817681"/>
    <lineage>
        <taxon>Bacteria</taxon>
        <taxon>Bacillati</taxon>
        <taxon>Actinomycetota</taxon>
        <taxon>Actinomycetes</taxon>
        <taxon>Micrococcales</taxon>
        <taxon>Micrococcaceae</taxon>
        <taxon>Arthrobacter</taxon>
    </lineage>
</organism>
<dbReference type="InterPro" id="IPR013538">
    <property type="entry name" value="ASHA1/2-like_C"/>
</dbReference>
<dbReference type="Proteomes" id="UP000664164">
    <property type="component" value="Unassembled WGS sequence"/>
</dbReference>
<dbReference type="RefSeq" id="WP_207616144.1">
    <property type="nucleotide sequence ID" value="NZ_JAFNLL010000021.1"/>
</dbReference>
<accession>A0A939HIA7</accession>
<gene>
    <name evidence="3" type="ORF">J1902_10220</name>
</gene>
<comment type="similarity">
    <text evidence="1">Belongs to the AHA1 family.</text>
</comment>
<dbReference type="EMBL" id="JAFNLL010000021">
    <property type="protein sequence ID" value="MBO1268346.1"/>
    <property type="molecule type" value="Genomic_DNA"/>
</dbReference>
<dbReference type="CDD" id="cd07826">
    <property type="entry name" value="SRPBCC_CalC_Aha1-like_9"/>
    <property type="match status" value="1"/>
</dbReference>
<dbReference type="SUPFAM" id="SSF55961">
    <property type="entry name" value="Bet v1-like"/>
    <property type="match status" value="1"/>
</dbReference>
<reference evidence="3" key="1">
    <citation type="submission" date="2021-03" db="EMBL/GenBank/DDBJ databases">
        <title>A new species, PO-11, isolated from a karst cave deposit.</title>
        <authorList>
            <person name="Zhaoxiaoyong W."/>
        </authorList>
    </citation>
    <scope>NUCLEOTIDE SEQUENCE</scope>
    <source>
        <strain evidence="3">PO-11</strain>
    </source>
</reference>
<dbReference type="AlphaFoldDB" id="A0A939HIA7"/>
<evidence type="ECO:0000259" key="2">
    <source>
        <dbReference type="Pfam" id="PF08327"/>
    </source>
</evidence>
<comment type="caution">
    <text evidence="3">The sequence shown here is derived from an EMBL/GenBank/DDBJ whole genome shotgun (WGS) entry which is preliminary data.</text>
</comment>
<dbReference type="InterPro" id="IPR023393">
    <property type="entry name" value="START-like_dom_sf"/>
</dbReference>
<feature type="domain" description="Activator of Hsp90 ATPase homologue 1/2-like C-terminal" evidence="2">
    <location>
        <begin position="23"/>
        <end position="154"/>
    </location>
</feature>
<evidence type="ECO:0000313" key="4">
    <source>
        <dbReference type="Proteomes" id="UP000664164"/>
    </source>
</evidence>
<protein>
    <submittedName>
        <fullName evidence="3">SRPBCC family protein</fullName>
    </submittedName>
</protein>
<evidence type="ECO:0000256" key="1">
    <source>
        <dbReference type="ARBA" id="ARBA00006817"/>
    </source>
</evidence>
<dbReference type="Pfam" id="PF08327">
    <property type="entry name" value="AHSA1"/>
    <property type="match status" value="1"/>
</dbReference>